<reference evidence="3 4" key="1">
    <citation type="submission" date="2024-06" db="EMBL/GenBank/DDBJ databases">
        <title>Genomic Encyclopedia of Type Strains, Phase IV (KMG-IV): sequencing the most valuable type-strain genomes for metagenomic binning, comparative biology and taxonomic classification.</title>
        <authorList>
            <person name="Goeker M."/>
        </authorList>
    </citation>
    <scope>NUCLEOTIDE SEQUENCE [LARGE SCALE GENOMIC DNA]</scope>
    <source>
        <strain evidence="3 4">DSM 28302</strain>
    </source>
</reference>
<feature type="transmembrane region" description="Helical" evidence="2">
    <location>
        <begin position="6"/>
        <end position="24"/>
    </location>
</feature>
<evidence type="ECO:0000313" key="3">
    <source>
        <dbReference type="EMBL" id="MET3633881.1"/>
    </source>
</evidence>
<sequence>MEYIFLLGFIGVIVATTLFIVFLVQKPRNKKKIWSSVGAMITLLFVMLIGLNDTNPDTETETTSETTYLSSEETKDYSDEDTTYEESSSSSSSYSSSSSSSSSSPSTSTSSSQPFDPNSYQTVDFNTWNHDDVKISEKIQLTGTVVQNTESDGDHILRVAINGDYDQIILAQIYSSTYNDVIAEDDTVTLYGFNMGLTSYETVFGATKTLPALLVNEYDVSY</sequence>
<gene>
    <name evidence="3" type="ORF">ABID28_000516</name>
</gene>
<comment type="caution">
    <text evidence="3">The sequence shown here is derived from an EMBL/GenBank/DDBJ whole genome shotgun (WGS) entry which is preliminary data.</text>
</comment>
<keyword evidence="2" id="KW-1133">Transmembrane helix</keyword>
<dbReference type="RefSeq" id="WP_354367823.1">
    <property type="nucleotide sequence ID" value="NZ_JBEPLN010000006.1"/>
</dbReference>
<evidence type="ECO:0008006" key="5">
    <source>
        <dbReference type="Google" id="ProtNLM"/>
    </source>
</evidence>
<feature type="region of interest" description="Disordered" evidence="1">
    <location>
        <begin position="55"/>
        <end position="117"/>
    </location>
</feature>
<keyword evidence="2" id="KW-0812">Transmembrane</keyword>
<organism evidence="3 4">
    <name type="scientific">Streptococcus porcorum</name>
    <dbReference type="NCBI Taxonomy" id="701526"/>
    <lineage>
        <taxon>Bacteria</taxon>
        <taxon>Bacillati</taxon>
        <taxon>Bacillota</taxon>
        <taxon>Bacilli</taxon>
        <taxon>Lactobacillales</taxon>
        <taxon>Streptococcaceae</taxon>
        <taxon>Streptococcus</taxon>
    </lineage>
</organism>
<protein>
    <recommendedName>
        <fullName evidence="5">TcdA-E operon negative regulator</fullName>
    </recommendedName>
</protein>
<dbReference type="EMBL" id="JBEPLN010000006">
    <property type="protein sequence ID" value="MET3633881.1"/>
    <property type="molecule type" value="Genomic_DNA"/>
</dbReference>
<evidence type="ECO:0000256" key="1">
    <source>
        <dbReference type="SAM" id="MobiDB-lite"/>
    </source>
</evidence>
<feature type="compositionally biased region" description="Low complexity" evidence="1">
    <location>
        <begin position="85"/>
        <end position="112"/>
    </location>
</feature>
<proteinExistence type="predicted"/>
<name>A0ABV2JGK6_9STRE</name>
<accession>A0ABV2JGK6</accession>
<keyword evidence="4" id="KW-1185">Reference proteome</keyword>
<dbReference type="Proteomes" id="UP001549037">
    <property type="component" value="Unassembled WGS sequence"/>
</dbReference>
<feature type="transmembrane region" description="Helical" evidence="2">
    <location>
        <begin position="33"/>
        <end position="51"/>
    </location>
</feature>
<keyword evidence="2" id="KW-0472">Membrane</keyword>
<evidence type="ECO:0000313" key="4">
    <source>
        <dbReference type="Proteomes" id="UP001549037"/>
    </source>
</evidence>
<evidence type="ECO:0000256" key="2">
    <source>
        <dbReference type="SAM" id="Phobius"/>
    </source>
</evidence>